<dbReference type="HOGENOM" id="CLU_050405_1_0_1"/>
<evidence type="ECO:0000313" key="3">
    <source>
        <dbReference type="Proteomes" id="UP000054538"/>
    </source>
</evidence>
<dbReference type="Proteomes" id="UP000054538">
    <property type="component" value="Unassembled WGS sequence"/>
</dbReference>
<dbReference type="GO" id="GO:0005525">
    <property type="term" value="F:GTP binding"/>
    <property type="evidence" value="ECO:0007669"/>
    <property type="project" value="InterPro"/>
</dbReference>
<name>A0A0D0E7Q4_9AGAM</name>
<protein>
    <recommendedName>
        <fullName evidence="1">G domain-containing protein</fullName>
    </recommendedName>
</protein>
<dbReference type="OrthoDB" id="8954335at2759"/>
<dbReference type="SUPFAM" id="SSF52540">
    <property type="entry name" value="P-loop containing nucleoside triphosphate hydrolases"/>
    <property type="match status" value="1"/>
</dbReference>
<dbReference type="Pfam" id="PF01926">
    <property type="entry name" value="MMR_HSR1"/>
    <property type="match status" value="1"/>
</dbReference>
<gene>
    <name evidence="2" type="ORF">PAXRUDRAFT_753507</name>
</gene>
<accession>A0A0D0E7Q4</accession>
<dbReference type="CDD" id="cd00882">
    <property type="entry name" value="Ras_like_GTPase"/>
    <property type="match status" value="1"/>
</dbReference>
<reference evidence="3" key="2">
    <citation type="submission" date="2015-01" db="EMBL/GenBank/DDBJ databases">
        <title>Evolutionary Origins and Diversification of the Mycorrhizal Mutualists.</title>
        <authorList>
            <consortium name="DOE Joint Genome Institute"/>
            <consortium name="Mycorrhizal Genomics Consortium"/>
            <person name="Kohler A."/>
            <person name="Kuo A."/>
            <person name="Nagy L.G."/>
            <person name="Floudas D."/>
            <person name="Copeland A."/>
            <person name="Barry K.W."/>
            <person name="Cichocki N."/>
            <person name="Veneault-Fourrey C."/>
            <person name="LaButti K."/>
            <person name="Lindquist E.A."/>
            <person name="Lipzen A."/>
            <person name="Lundell T."/>
            <person name="Morin E."/>
            <person name="Murat C."/>
            <person name="Riley R."/>
            <person name="Ohm R."/>
            <person name="Sun H."/>
            <person name="Tunlid A."/>
            <person name="Henrissat B."/>
            <person name="Grigoriev I.V."/>
            <person name="Hibbett D.S."/>
            <person name="Martin F."/>
        </authorList>
    </citation>
    <scope>NUCLEOTIDE SEQUENCE [LARGE SCALE GENOMIC DNA]</scope>
    <source>
        <strain evidence="3">Ve08.2h10</strain>
    </source>
</reference>
<proteinExistence type="predicted"/>
<sequence length="216" mass="24233">MSQRSVSVRNGSGDTAIQEVMQMRNVVLFGESGVGKSSIINMMMGEEVAKCNNGAQGCTLTATQYTIPLDSRVCVQLWDTVGLDEGSAGTTIAVEAKRHLEQLLKDELDAPGGIDLLIYCIRADRVKRAHQEKYRFVYEKVCKKAVPVALVVTGLEIYAPEGDMDSWWSDHEKEIQRSQYDDGDDVRRFDISKERLLNLLKEEFRAVGVHSEFQIK</sequence>
<feature type="domain" description="G" evidence="1">
    <location>
        <begin position="25"/>
        <end position="149"/>
    </location>
</feature>
<reference evidence="2 3" key="1">
    <citation type="submission" date="2014-04" db="EMBL/GenBank/DDBJ databases">
        <authorList>
            <consortium name="DOE Joint Genome Institute"/>
            <person name="Kuo A."/>
            <person name="Kohler A."/>
            <person name="Jargeat P."/>
            <person name="Nagy L.G."/>
            <person name="Floudas D."/>
            <person name="Copeland A."/>
            <person name="Barry K.W."/>
            <person name="Cichocki N."/>
            <person name="Veneault-Fourrey C."/>
            <person name="LaButti K."/>
            <person name="Lindquist E.A."/>
            <person name="Lipzen A."/>
            <person name="Lundell T."/>
            <person name="Morin E."/>
            <person name="Murat C."/>
            <person name="Sun H."/>
            <person name="Tunlid A."/>
            <person name="Henrissat B."/>
            <person name="Grigoriev I.V."/>
            <person name="Hibbett D.S."/>
            <person name="Martin F."/>
            <person name="Nordberg H.P."/>
            <person name="Cantor M.N."/>
            <person name="Hua S.X."/>
        </authorList>
    </citation>
    <scope>NUCLEOTIDE SEQUENCE [LARGE SCALE GENOMIC DNA]</scope>
    <source>
        <strain evidence="2 3">Ve08.2h10</strain>
    </source>
</reference>
<dbReference type="InterPro" id="IPR006073">
    <property type="entry name" value="GTP-bd"/>
</dbReference>
<dbReference type="EMBL" id="KN824918">
    <property type="protein sequence ID" value="KIK97854.1"/>
    <property type="molecule type" value="Genomic_DNA"/>
</dbReference>
<keyword evidence="3" id="KW-1185">Reference proteome</keyword>
<dbReference type="InterPro" id="IPR027417">
    <property type="entry name" value="P-loop_NTPase"/>
</dbReference>
<dbReference type="InParanoid" id="A0A0D0E7Q4"/>
<dbReference type="Gene3D" id="3.40.50.300">
    <property type="entry name" value="P-loop containing nucleotide triphosphate hydrolases"/>
    <property type="match status" value="1"/>
</dbReference>
<organism evidence="2 3">
    <name type="scientific">Paxillus rubicundulus Ve08.2h10</name>
    <dbReference type="NCBI Taxonomy" id="930991"/>
    <lineage>
        <taxon>Eukaryota</taxon>
        <taxon>Fungi</taxon>
        <taxon>Dikarya</taxon>
        <taxon>Basidiomycota</taxon>
        <taxon>Agaricomycotina</taxon>
        <taxon>Agaricomycetes</taxon>
        <taxon>Agaricomycetidae</taxon>
        <taxon>Boletales</taxon>
        <taxon>Paxilineae</taxon>
        <taxon>Paxillaceae</taxon>
        <taxon>Paxillus</taxon>
    </lineage>
</organism>
<evidence type="ECO:0000259" key="1">
    <source>
        <dbReference type="Pfam" id="PF01926"/>
    </source>
</evidence>
<dbReference type="AlphaFoldDB" id="A0A0D0E7Q4"/>
<evidence type="ECO:0000313" key="2">
    <source>
        <dbReference type="EMBL" id="KIK97854.1"/>
    </source>
</evidence>